<keyword evidence="2" id="KW-0813">Transport</keyword>
<evidence type="ECO:0000256" key="7">
    <source>
        <dbReference type="SAM" id="Phobius"/>
    </source>
</evidence>
<feature type="domain" description="ABC3 transporter permease C-terminal" evidence="8">
    <location>
        <begin position="261"/>
        <end position="373"/>
    </location>
</feature>
<proteinExistence type="predicted"/>
<evidence type="ECO:0000256" key="5">
    <source>
        <dbReference type="ARBA" id="ARBA00022989"/>
    </source>
</evidence>
<dbReference type="Proteomes" id="UP000248790">
    <property type="component" value="Unassembled WGS sequence"/>
</dbReference>
<dbReference type="GO" id="GO:0005886">
    <property type="term" value="C:plasma membrane"/>
    <property type="evidence" value="ECO:0007669"/>
    <property type="project" value="UniProtKB-SubCell"/>
</dbReference>
<dbReference type="InterPro" id="IPR003838">
    <property type="entry name" value="ABC3_permease_C"/>
</dbReference>
<reference evidence="9 10" key="1">
    <citation type="submission" date="2018-06" db="EMBL/GenBank/DDBJ databases">
        <title>Genomic Encyclopedia of Archaeal and Bacterial Type Strains, Phase II (KMG-II): from individual species to whole genera.</title>
        <authorList>
            <person name="Goeker M."/>
        </authorList>
    </citation>
    <scope>NUCLEOTIDE SEQUENCE [LARGE SCALE GENOMIC DNA]</scope>
    <source>
        <strain evidence="9 10">DSM 21851</strain>
    </source>
</reference>
<evidence type="ECO:0000256" key="3">
    <source>
        <dbReference type="ARBA" id="ARBA00022475"/>
    </source>
</evidence>
<name>A0A327WQS3_LARAB</name>
<evidence type="ECO:0000256" key="2">
    <source>
        <dbReference type="ARBA" id="ARBA00022448"/>
    </source>
</evidence>
<evidence type="ECO:0000313" key="9">
    <source>
        <dbReference type="EMBL" id="RAJ93016.1"/>
    </source>
</evidence>
<sequence length="378" mass="40448">MLRTAYQFMKFDKSKSIGIIIGIVISIFLIGQQVGILSFLTGLMGGLVSSSRQDLGEIWVVDNITSNANELAQLDERLVREIRSIDGVQETYAVVVASGSIKFVDGKTAIVSLIGSEAPNFVAGPRPDLVMDGKISSLLDEGAVSAEFFDESTFNNSVAPGTSVEINGKSAIIKVRTKNARGFGGSFFYTTLSKARYYGGFPANKISCVAVKVKPGFSKEQVIANIDNTIVGVKAWDSTDLKNTTVRFITITSNIGTSIGSLVVFAIISGFFIIGLTLYSAALDRLKDYGTLKAIGATNGYVTKLILMQSFLFAIMGFVIAMLLLVGFQKGVAGAGLILNFPPIFVLGLFLVTLFISMGGSLFAIRKINSVEPASVFR</sequence>
<keyword evidence="6 7" id="KW-0472">Membrane</keyword>
<dbReference type="InterPro" id="IPR051125">
    <property type="entry name" value="ABC-4/HrtB_transporter"/>
</dbReference>
<gene>
    <name evidence="9" type="ORF">LX87_04528</name>
</gene>
<keyword evidence="10" id="KW-1185">Reference proteome</keyword>
<feature type="transmembrane region" description="Helical" evidence="7">
    <location>
        <begin position="20"/>
        <end position="44"/>
    </location>
</feature>
<dbReference type="OrthoDB" id="9768465at2"/>
<keyword evidence="4 7" id="KW-0812">Transmembrane</keyword>
<organism evidence="9 10">
    <name type="scientific">Larkinella arboricola</name>
    <dbReference type="NCBI Taxonomy" id="643671"/>
    <lineage>
        <taxon>Bacteria</taxon>
        <taxon>Pseudomonadati</taxon>
        <taxon>Bacteroidota</taxon>
        <taxon>Cytophagia</taxon>
        <taxon>Cytophagales</taxon>
        <taxon>Spirosomataceae</taxon>
        <taxon>Larkinella</taxon>
    </lineage>
</organism>
<comment type="subcellular location">
    <subcellularLocation>
        <location evidence="1">Cell membrane</location>
        <topology evidence="1">Multi-pass membrane protein</topology>
    </subcellularLocation>
</comment>
<evidence type="ECO:0000256" key="6">
    <source>
        <dbReference type="ARBA" id="ARBA00023136"/>
    </source>
</evidence>
<dbReference type="PANTHER" id="PTHR43738">
    <property type="entry name" value="ABC TRANSPORTER, MEMBRANE PROTEIN"/>
    <property type="match status" value="1"/>
</dbReference>
<evidence type="ECO:0000259" key="8">
    <source>
        <dbReference type="Pfam" id="PF02687"/>
    </source>
</evidence>
<feature type="transmembrane region" description="Helical" evidence="7">
    <location>
        <begin position="344"/>
        <end position="365"/>
    </location>
</feature>
<protein>
    <submittedName>
        <fullName evidence="9">Putative ABC transport system permease protein</fullName>
    </submittedName>
</protein>
<keyword evidence="5 7" id="KW-1133">Transmembrane helix</keyword>
<feature type="transmembrane region" description="Helical" evidence="7">
    <location>
        <begin position="259"/>
        <end position="281"/>
    </location>
</feature>
<comment type="caution">
    <text evidence="9">The sequence shown here is derived from an EMBL/GenBank/DDBJ whole genome shotgun (WGS) entry which is preliminary data.</text>
</comment>
<evidence type="ECO:0000256" key="1">
    <source>
        <dbReference type="ARBA" id="ARBA00004651"/>
    </source>
</evidence>
<accession>A0A327WQS3</accession>
<dbReference type="Pfam" id="PF02687">
    <property type="entry name" value="FtsX"/>
    <property type="match status" value="1"/>
</dbReference>
<dbReference type="AlphaFoldDB" id="A0A327WQS3"/>
<keyword evidence="3" id="KW-1003">Cell membrane</keyword>
<evidence type="ECO:0000256" key="4">
    <source>
        <dbReference type="ARBA" id="ARBA00022692"/>
    </source>
</evidence>
<evidence type="ECO:0000313" key="10">
    <source>
        <dbReference type="Proteomes" id="UP000248790"/>
    </source>
</evidence>
<dbReference type="EMBL" id="QLMC01000006">
    <property type="protein sequence ID" value="RAJ93016.1"/>
    <property type="molecule type" value="Genomic_DNA"/>
</dbReference>
<dbReference type="PANTHER" id="PTHR43738:SF1">
    <property type="entry name" value="HEMIN TRANSPORT SYSTEM PERMEASE PROTEIN HRTB-RELATED"/>
    <property type="match status" value="1"/>
</dbReference>
<feature type="transmembrane region" description="Helical" evidence="7">
    <location>
        <begin position="301"/>
        <end position="324"/>
    </location>
</feature>